<dbReference type="InterPro" id="IPR000524">
    <property type="entry name" value="Tscrpt_reg_HTH_GntR"/>
</dbReference>
<evidence type="ECO:0000256" key="3">
    <source>
        <dbReference type="ARBA" id="ARBA00023015"/>
    </source>
</evidence>
<evidence type="ECO:0000256" key="1">
    <source>
        <dbReference type="ARBA" id="ARBA00005384"/>
    </source>
</evidence>
<proteinExistence type="inferred from homology"/>
<dbReference type="PANTHER" id="PTHR46577">
    <property type="entry name" value="HTH-TYPE TRANSCRIPTIONAL REGULATORY PROTEIN GABR"/>
    <property type="match status" value="1"/>
</dbReference>
<organism evidence="7 8">
    <name type="scientific">Pendulispora albinea</name>
    <dbReference type="NCBI Taxonomy" id="2741071"/>
    <lineage>
        <taxon>Bacteria</taxon>
        <taxon>Pseudomonadati</taxon>
        <taxon>Myxococcota</taxon>
        <taxon>Myxococcia</taxon>
        <taxon>Myxococcales</taxon>
        <taxon>Sorangiineae</taxon>
        <taxon>Pendulisporaceae</taxon>
        <taxon>Pendulispora</taxon>
    </lineage>
</organism>
<dbReference type="GO" id="GO:0008483">
    <property type="term" value="F:transaminase activity"/>
    <property type="evidence" value="ECO:0007669"/>
    <property type="project" value="UniProtKB-KW"/>
</dbReference>
<dbReference type="Pfam" id="PF00392">
    <property type="entry name" value="GntR"/>
    <property type="match status" value="1"/>
</dbReference>
<dbReference type="CDD" id="cd07377">
    <property type="entry name" value="WHTH_GntR"/>
    <property type="match status" value="1"/>
</dbReference>
<dbReference type="InterPro" id="IPR036388">
    <property type="entry name" value="WH-like_DNA-bd_sf"/>
</dbReference>
<comment type="similarity">
    <text evidence="1">In the C-terminal section; belongs to the class-I pyridoxal-phosphate-dependent aminotransferase family.</text>
</comment>
<dbReference type="InterPro" id="IPR015422">
    <property type="entry name" value="PyrdxlP-dep_Trfase_small"/>
</dbReference>
<keyword evidence="8" id="KW-1185">Reference proteome</keyword>
<dbReference type="PROSITE" id="PS50949">
    <property type="entry name" value="HTH_GNTR"/>
    <property type="match status" value="1"/>
</dbReference>
<dbReference type="Gene3D" id="1.10.10.10">
    <property type="entry name" value="Winged helix-like DNA-binding domain superfamily/Winged helix DNA-binding domain"/>
    <property type="match status" value="1"/>
</dbReference>
<dbReference type="RefSeq" id="WP_394828287.1">
    <property type="nucleotide sequence ID" value="NZ_CP089984.1"/>
</dbReference>
<dbReference type="CDD" id="cd00609">
    <property type="entry name" value="AAT_like"/>
    <property type="match status" value="1"/>
</dbReference>
<evidence type="ECO:0000256" key="4">
    <source>
        <dbReference type="ARBA" id="ARBA00023125"/>
    </source>
</evidence>
<dbReference type="EMBL" id="CP089984">
    <property type="protein sequence ID" value="WXB18655.1"/>
    <property type="molecule type" value="Genomic_DNA"/>
</dbReference>
<accession>A0ABZ2M845</accession>
<keyword evidence="7" id="KW-0808">Transferase</keyword>
<keyword evidence="5" id="KW-0804">Transcription</keyword>
<dbReference type="Gene3D" id="3.90.1150.10">
    <property type="entry name" value="Aspartate Aminotransferase, domain 1"/>
    <property type="match status" value="1"/>
</dbReference>
<protein>
    <submittedName>
        <fullName evidence="7">PLP-dependent aminotransferase family protein</fullName>
    </submittedName>
</protein>
<dbReference type="InterPro" id="IPR015421">
    <property type="entry name" value="PyrdxlP-dep_Trfase_major"/>
</dbReference>
<dbReference type="InterPro" id="IPR015424">
    <property type="entry name" value="PyrdxlP-dep_Trfase"/>
</dbReference>
<keyword evidence="2" id="KW-0663">Pyridoxal phosphate</keyword>
<dbReference type="SUPFAM" id="SSF46785">
    <property type="entry name" value="Winged helix' DNA-binding domain"/>
    <property type="match status" value="1"/>
</dbReference>
<dbReference type="InterPro" id="IPR036390">
    <property type="entry name" value="WH_DNA-bd_sf"/>
</dbReference>
<dbReference type="SUPFAM" id="SSF53383">
    <property type="entry name" value="PLP-dependent transferases"/>
    <property type="match status" value="1"/>
</dbReference>
<dbReference type="Proteomes" id="UP001370348">
    <property type="component" value="Chromosome"/>
</dbReference>
<dbReference type="Pfam" id="PF00155">
    <property type="entry name" value="Aminotran_1_2"/>
    <property type="match status" value="1"/>
</dbReference>
<reference evidence="7 8" key="1">
    <citation type="submission" date="2021-12" db="EMBL/GenBank/DDBJ databases">
        <title>Discovery of the Pendulisporaceae a myxobacterial family with distinct sporulation behavior and unique specialized metabolism.</title>
        <authorList>
            <person name="Garcia R."/>
            <person name="Popoff A."/>
            <person name="Bader C.D."/>
            <person name="Loehr J."/>
            <person name="Walesch S."/>
            <person name="Walt C."/>
            <person name="Boldt J."/>
            <person name="Bunk B."/>
            <person name="Haeckl F.J.F.P.J."/>
            <person name="Gunesch A.P."/>
            <person name="Birkelbach J."/>
            <person name="Nuebel U."/>
            <person name="Pietschmann T."/>
            <person name="Bach T."/>
            <person name="Mueller R."/>
        </authorList>
    </citation>
    <scope>NUCLEOTIDE SEQUENCE [LARGE SCALE GENOMIC DNA]</scope>
    <source>
        <strain evidence="7 8">MSr11954</strain>
    </source>
</reference>
<dbReference type="Gene3D" id="3.40.640.10">
    <property type="entry name" value="Type I PLP-dependent aspartate aminotransferase-like (Major domain)"/>
    <property type="match status" value="1"/>
</dbReference>
<gene>
    <name evidence="7" type="ORF">LZC94_15625</name>
</gene>
<dbReference type="InterPro" id="IPR051446">
    <property type="entry name" value="HTH_trans_reg/aminotransferase"/>
</dbReference>
<feature type="domain" description="HTH gntR-type" evidence="6">
    <location>
        <begin position="1"/>
        <end position="69"/>
    </location>
</feature>
<evidence type="ECO:0000256" key="5">
    <source>
        <dbReference type="ARBA" id="ARBA00023163"/>
    </source>
</evidence>
<evidence type="ECO:0000313" key="8">
    <source>
        <dbReference type="Proteomes" id="UP001370348"/>
    </source>
</evidence>
<dbReference type="InterPro" id="IPR004839">
    <property type="entry name" value="Aminotransferase_I/II_large"/>
</dbReference>
<sequence>MESYQTIADAMAADILAGRLRPGDRLPPQRELADRRGIAVSTASRVYAELIRRGLAVGEVGRGTYVRAAAKPPGPTLVEPPDAPVDLELNYCILPEQIDAMAPVLSAIAAPTGRGALADALRPVGASATSAAREATAAFLARGGWTPDPANVLFAGAGRQAIAVAMAALAPVGGHIGVEALTYPIVRGIAARIGVTLEPLALDAEGLRPEAVVHAHRARPLSAIYVQPTLHNPLGTTMSRARREELADVLKDTGIVAIEDAIYSFLADEEPLATFAPDRTILVDSLSKRLAPGLNVGFLVAPERLTEKLATTIRSGGWLANGFALAAGLRWMTDGTAARIAEAKRQKAARGHRLAVELLDGLTVRGDPRAFHVWVELPNTWRADTFAAAAGRLGIALTPASAFTIGAGHAPNAVRLALASPPHDAAARALRKLRQLAMASDYEADLDGFAFSQAMTSSAFLSGGKTG</sequence>
<evidence type="ECO:0000313" key="7">
    <source>
        <dbReference type="EMBL" id="WXB18655.1"/>
    </source>
</evidence>
<dbReference type="SMART" id="SM00345">
    <property type="entry name" value="HTH_GNTR"/>
    <property type="match status" value="1"/>
</dbReference>
<keyword evidence="7" id="KW-0032">Aminotransferase</keyword>
<name>A0ABZ2M845_9BACT</name>
<evidence type="ECO:0000256" key="2">
    <source>
        <dbReference type="ARBA" id="ARBA00022898"/>
    </source>
</evidence>
<keyword evidence="3" id="KW-0805">Transcription regulation</keyword>
<keyword evidence="4" id="KW-0238">DNA-binding</keyword>
<dbReference type="PANTHER" id="PTHR46577:SF1">
    <property type="entry name" value="HTH-TYPE TRANSCRIPTIONAL REGULATORY PROTEIN GABR"/>
    <property type="match status" value="1"/>
</dbReference>
<evidence type="ECO:0000259" key="6">
    <source>
        <dbReference type="PROSITE" id="PS50949"/>
    </source>
</evidence>